<keyword evidence="3" id="KW-1185">Reference proteome</keyword>
<protein>
    <submittedName>
        <fullName evidence="2">Uncharacterized protein</fullName>
    </submittedName>
</protein>
<gene>
    <name evidence="2" type="ORF">HMPREF9696_02069</name>
</gene>
<reference evidence="2 3" key="1">
    <citation type="submission" date="2012-04" db="EMBL/GenBank/DDBJ databases">
        <title>The Genome Sequence of Afipia clevelandensis ATCC 49720.</title>
        <authorList>
            <consortium name="The Broad Institute Genome Sequencing Platform"/>
            <person name="Earl A."/>
            <person name="Ward D."/>
            <person name="Feldgarden M."/>
            <person name="Gevers D."/>
            <person name="Huys G."/>
            <person name="Walker B."/>
            <person name="Young S.K."/>
            <person name="Zeng Q."/>
            <person name="Gargeya S."/>
            <person name="Fitzgerald M."/>
            <person name="Haas B."/>
            <person name="Abouelleil A."/>
            <person name="Alvarado L."/>
            <person name="Arachchi H.M."/>
            <person name="Berlin A."/>
            <person name="Chapman S.B."/>
            <person name="Goldberg J."/>
            <person name="Griggs A."/>
            <person name="Gujja S."/>
            <person name="Hansen M."/>
            <person name="Howarth C."/>
            <person name="Imamovic A."/>
            <person name="Larimer J."/>
            <person name="McCowen C."/>
            <person name="Montmayeur A."/>
            <person name="Murphy C."/>
            <person name="Neiman D."/>
            <person name="Pearson M."/>
            <person name="Priest M."/>
            <person name="Roberts A."/>
            <person name="Saif S."/>
            <person name="Shea T."/>
            <person name="Sisk P."/>
            <person name="Sykes S."/>
            <person name="Wortman J."/>
            <person name="Nusbaum C."/>
            <person name="Birren B."/>
        </authorList>
    </citation>
    <scope>NUCLEOTIDE SEQUENCE [LARGE SCALE GENOMIC DNA]</scope>
    <source>
        <strain evidence="2 3">ATCC 49720</strain>
    </source>
</reference>
<evidence type="ECO:0000313" key="2">
    <source>
        <dbReference type="EMBL" id="EKS35857.1"/>
    </source>
</evidence>
<comment type="caution">
    <text evidence="2">The sequence shown here is derived from an EMBL/GenBank/DDBJ whole genome shotgun (WGS) entry which is preliminary data.</text>
</comment>
<name>K8NZV4_9BRAD</name>
<evidence type="ECO:0000313" key="3">
    <source>
        <dbReference type="Proteomes" id="UP000001095"/>
    </source>
</evidence>
<dbReference type="AlphaFoldDB" id="K8NZV4"/>
<accession>K8NZV4</accession>
<dbReference type="EMBL" id="AGWY01000008">
    <property type="protein sequence ID" value="EKS35857.1"/>
    <property type="molecule type" value="Genomic_DNA"/>
</dbReference>
<sequence>MALFPSSRRRPGPTFYLSPFTGRGRSLSRAKASGEGRVPALDAPHPNPLPVNGERELRAIARGGMS</sequence>
<evidence type="ECO:0000256" key="1">
    <source>
        <dbReference type="SAM" id="MobiDB-lite"/>
    </source>
</evidence>
<feature type="region of interest" description="Disordered" evidence="1">
    <location>
        <begin position="1"/>
        <end position="52"/>
    </location>
</feature>
<dbReference type="HOGENOM" id="CLU_2821509_0_0_5"/>
<proteinExistence type="predicted"/>
<dbReference type="Proteomes" id="UP000001095">
    <property type="component" value="Unassembled WGS sequence"/>
</dbReference>
<organism evidence="2 3">
    <name type="scientific">Afipia clevelandensis ATCC 49720</name>
    <dbReference type="NCBI Taxonomy" id="883079"/>
    <lineage>
        <taxon>Bacteria</taxon>
        <taxon>Pseudomonadati</taxon>
        <taxon>Pseudomonadota</taxon>
        <taxon>Alphaproteobacteria</taxon>
        <taxon>Hyphomicrobiales</taxon>
        <taxon>Nitrobacteraceae</taxon>
        <taxon>Afipia</taxon>
    </lineage>
</organism>